<proteinExistence type="predicted"/>
<feature type="signal peptide" evidence="1">
    <location>
        <begin position="1"/>
        <end position="23"/>
    </location>
</feature>
<gene>
    <name evidence="2" type="ORF">I5687_22530</name>
</gene>
<dbReference type="RefSeq" id="WP_072271853.1">
    <property type="nucleotide sequence ID" value="NZ_ABTEQQ020000001.1"/>
</dbReference>
<reference evidence="2" key="1">
    <citation type="submission" date="2020-11" db="EMBL/GenBank/DDBJ databases">
        <title>Enhanced detection system for hospital associated transmission using whole genome sequencing surveillance.</title>
        <authorList>
            <person name="Harrison L.H."/>
            <person name="Van Tyne D."/>
            <person name="Marsh J.W."/>
            <person name="Griffith M.P."/>
            <person name="Snyder D.J."/>
            <person name="Cooper V.S."/>
            <person name="Mustapha M."/>
        </authorList>
    </citation>
    <scope>NUCLEOTIDE SEQUENCE</scope>
    <source>
        <strain evidence="2">CB00014</strain>
    </source>
</reference>
<evidence type="ECO:0008006" key="4">
    <source>
        <dbReference type="Google" id="ProtNLM"/>
    </source>
</evidence>
<evidence type="ECO:0000313" key="3">
    <source>
        <dbReference type="Proteomes" id="UP000807555"/>
    </source>
</evidence>
<dbReference type="PROSITE" id="PS51257">
    <property type="entry name" value="PROKAR_LIPOPROTEIN"/>
    <property type="match status" value="1"/>
</dbReference>
<organism evidence="2 3">
    <name type="scientific">Citrobacter koseri</name>
    <name type="common">Citrobacter diversus</name>
    <dbReference type="NCBI Taxonomy" id="545"/>
    <lineage>
        <taxon>Bacteria</taxon>
        <taxon>Pseudomonadati</taxon>
        <taxon>Pseudomonadota</taxon>
        <taxon>Gammaproteobacteria</taxon>
        <taxon>Enterobacterales</taxon>
        <taxon>Enterobacteriaceae</taxon>
        <taxon>Citrobacter</taxon>
    </lineage>
</organism>
<keyword evidence="1" id="KW-0732">Signal</keyword>
<dbReference type="EMBL" id="JADVNV010000015">
    <property type="protein sequence ID" value="MBJ9870723.1"/>
    <property type="molecule type" value="Genomic_DNA"/>
</dbReference>
<dbReference type="AlphaFoldDB" id="A0AAW4EHH8"/>
<accession>A0AAW4EHH8</accession>
<evidence type="ECO:0000313" key="2">
    <source>
        <dbReference type="EMBL" id="MBJ9870723.1"/>
    </source>
</evidence>
<comment type="caution">
    <text evidence="2">The sequence shown here is derived from an EMBL/GenBank/DDBJ whole genome shotgun (WGS) entry which is preliminary data.</text>
</comment>
<feature type="chain" id="PRO_5043711263" description="Lipoprotein" evidence="1">
    <location>
        <begin position="24"/>
        <end position="84"/>
    </location>
</feature>
<sequence>MNKVYTAAIIISSALLTAGCASNTPPLCYNEAVIMKNKVSIPVFGIRKPLKTTEYLSGGYFAWQWMPQESFTDTSTCDKRGLTE</sequence>
<name>A0AAW4EHH8_CITKO</name>
<evidence type="ECO:0000256" key="1">
    <source>
        <dbReference type="SAM" id="SignalP"/>
    </source>
</evidence>
<dbReference type="Proteomes" id="UP000807555">
    <property type="component" value="Unassembled WGS sequence"/>
</dbReference>
<protein>
    <recommendedName>
        <fullName evidence="4">Lipoprotein</fullName>
    </recommendedName>
</protein>